<keyword evidence="4" id="KW-1185">Reference proteome</keyword>
<dbReference type="EMBL" id="CP001337">
    <property type="protein sequence ID" value="ACL23721.1"/>
    <property type="molecule type" value="Genomic_DNA"/>
</dbReference>
<evidence type="ECO:0000259" key="1">
    <source>
        <dbReference type="Pfam" id="PF00534"/>
    </source>
</evidence>
<dbReference type="STRING" id="326427.Cagg_0797"/>
<dbReference type="eggNOG" id="COG0438">
    <property type="taxonomic scope" value="Bacteria"/>
</dbReference>
<dbReference type="SUPFAM" id="SSF53756">
    <property type="entry name" value="UDP-Glycosyltransferase/glycogen phosphorylase"/>
    <property type="match status" value="1"/>
</dbReference>
<dbReference type="InterPro" id="IPR028098">
    <property type="entry name" value="Glyco_trans_4-like_N"/>
</dbReference>
<sequence length="441" mass="49479">MRVLLAVHHFPPKYSAGAELYTMWLARELLRRGHETEVVCVETLAASQPFGVRAEPDRYEGIPVWRLHLGLRDAPANWSYANPAIEAWLHERMRIWQPDIMHLHSGYLIGVGAITAAYALGIPTVITLHDYWFLCPRITLLRGDSTLCRQPPDDPAACAWCLQLDRRRYRLPEQISGGWAGKVWMKLAAAEGRAEQQARRDTLRAALAMADLVIAPSQFLADVMKQWGQPVRVIRLGLSNERLTDIPPVQKRATLRLGYIGQIAPHKGVHLLITAVNQLPPSDKGIELTIFGNLAHNPVYTRQLQRLIGNHPHIHLAGPFSHDQLPAILSTIDVIVVPSIWYENSPLTIIEAHAAGRPVVTSRLGGMAELVRDEVDGLHFTPNDSRDLARQLERLRSETGLLERLRDGIQPPRSFAAEMHILLEHYTTLCERRGALRGSNA</sequence>
<feature type="domain" description="Glycosyl transferase family 1" evidence="1">
    <location>
        <begin position="257"/>
        <end position="406"/>
    </location>
</feature>
<evidence type="ECO:0000313" key="4">
    <source>
        <dbReference type="Proteomes" id="UP000002508"/>
    </source>
</evidence>
<accession>B8G5L0</accession>
<dbReference type="eggNOG" id="COG0297">
    <property type="taxonomic scope" value="Bacteria"/>
</dbReference>
<dbReference type="Gene3D" id="3.40.50.2000">
    <property type="entry name" value="Glycogen Phosphorylase B"/>
    <property type="match status" value="2"/>
</dbReference>
<name>B8G5L0_CHLAD</name>
<feature type="domain" description="Glycosyltransferase subfamily 4-like N-terminal" evidence="2">
    <location>
        <begin position="17"/>
        <end position="239"/>
    </location>
</feature>
<protein>
    <submittedName>
        <fullName evidence="3">Glycosyl transferase group 1</fullName>
    </submittedName>
</protein>
<keyword evidence="3" id="KW-0808">Transferase</keyword>
<dbReference type="CAZy" id="GT4">
    <property type="family name" value="Glycosyltransferase Family 4"/>
</dbReference>
<dbReference type="RefSeq" id="WP_012616087.1">
    <property type="nucleotide sequence ID" value="NC_011831.1"/>
</dbReference>
<dbReference type="InterPro" id="IPR050194">
    <property type="entry name" value="Glycosyltransferase_grp1"/>
</dbReference>
<reference evidence="3" key="1">
    <citation type="submission" date="2008-12" db="EMBL/GenBank/DDBJ databases">
        <title>Complete sequence of Chloroflexus aggregans DSM 9485.</title>
        <authorList>
            <consortium name="US DOE Joint Genome Institute"/>
            <person name="Lucas S."/>
            <person name="Copeland A."/>
            <person name="Lapidus A."/>
            <person name="Glavina del Rio T."/>
            <person name="Dalin E."/>
            <person name="Tice H."/>
            <person name="Pitluck S."/>
            <person name="Foster B."/>
            <person name="Larimer F."/>
            <person name="Land M."/>
            <person name="Hauser L."/>
            <person name="Kyrpides N."/>
            <person name="Mikhailova N."/>
            <person name="Bryant D."/>
            <person name="Richardson P."/>
        </authorList>
    </citation>
    <scope>NUCLEOTIDE SEQUENCE</scope>
    <source>
        <strain evidence="3">DSM 9485</strain>
    </source>
</reference>
<dbReference type="InterPro" id="IPR001296">
    <property type="entry name" value="Glyco_trans_1"/>
</dbReference>
<organism evidence="3 4">
    <name type="scientific">Chloroflexus aggregans (strain MD-66 / DSM 9485)</name>
    <dbReference type="NCBI Taxonomy" id="326427"/>
    <lineage>
        <taxon>Bacteria</taxon>
        <taxon>Bacillati</taxon>
        <taxon>Chloroflexota</taxon>
        <taxon>Chloroflexia</taxon>
        <taxon>Chloroflexales</taxon>
        <taxon>Chloroflexineae</taxon>
        <taxon>Chloroflexaceae</taxon>
        <taxon>Chloroflexus</taxon>
    </lineage>
</organism>
<dbReference type="AlphaFoldDB" id="B8G5L0"/>
<evidence type="ECO:0000313" key="3">
    <source>
        <dbReference type="EMBL" id="ACL23721.1"/>
    </source>
</evidence>
<evidence type="ECO:0000259" key="2">
    <source>
        <dbReference type="Pfam" id="PF13439"/>
    </source>
</evidence>
<dbReference type="GO" id="GO:0016757">
    <property type="term" value="F:glycosyltransferase activity"/>
    <property type="evidence" value="ECO:0007669"/>
    <property type="project" value="InterPro"/>
</dbReference>
<dbReference type="Pfam" id="PF00534">
    <property type="entry name" value="Glycos_transf_1"/>
    <property type="match status" value="1"/>
</dbReference>
<gene>
    <name evidence="3" type="ordered locus">Cagg_0797</name>
</gene>
<dbReference type="KEGG" id="cag:Cagg_0797"/>
<proteinExistence type="predicted"/>
<dbReference type="CDD" id="cd03823">
    <property type="entry name" value="GT4_ExpE7-like"/>
    <property type="match status" value="1"/>
</dbReference>
<dbReference type="OrthoDB" id="9814612at2"/>
<dbReference type="Proteomes" id="UP000002508">
    <property type="component" value="Chromosome"/>
</dbReference>
<dbReference type="HOGENOM" id="CLU_009583_35_1_0"/>
<dbReference type="Pfam" id="PF13439">
    <property type="entry name" value="Glyco_transf_4"/>
    <property type="match status" value="1"/>
</dbReference>
<dbReference type="PANTHER" id="PTHR45947:SF3">
    <property type="entry name" value="SULFOQUINOVOSYL TRANSFERASE SQD2"/>
    <property type="match status" value="1"/>
</dbReference>
<dbReference type="PANTHER" id="PTHR45947">
    <property type="entry name" value="SULFOQUINOVOSYL TRANSFERASE SQD2"/>
    <property type="match status" value="1"/>
</dbReference>